<dbReference type="Proteomes" id="UP001403385">
    <property type="component" value="Unassembled WGS sequence"/>
</dbReference>
<name>A0AAW9RZM7_9BACT</name>
<dbReference type="EMBL" id="JBDKWZ010000013">
    <property type="protein sequence ID" value="MEN7550349.1"/>
    <property type="molecule type" value="Genomic_DNA"/>
</dbReference>
<feature type="transmembrane region" description="Helical" evidence="4">
    <location>
        <begin position="272"/>
        <end position="295"/>
    </location>
</feature>
<dbReference type="PANTHER" id="PTHR44943:SF5">
    <property type="entry name" value="BLL7697 PROTEIN"/>
    <property type="match status" value="1"/>
</dbReference>
<proteinExistence type="predicted"/>
<feature type="transmembrane region" description="Helical" evidence="4">
    <location>
        <begin position="243"/>
        <end position="266"/>
    </location>
</feature>
<evidence type="ECO:0000313" key="6">
    <source>
        <dbReference type="Proteomes" id="UP001403385"/>
    </source>
</evidence>
<dbReference type="Gene3D" id="1.25.40.10">
    <property type="entry name" value="Tetratricopeptide repeat domain"/>
    <property type="match status" value="2"/>
</dbReference>
<evidence type="ECO:0000313" key="5">
    <source>
        <dbReference type="EMBL" id="MEN7550349.1"/>
    </source>
</evidence>
<dbReference type="SUPFAM" id="SSF48452">
    <property type="entry name" value="TPR-like"/>
    <property type="match status" value="1"/>
</dbReference>
<dbReference type="PROSITE" id="PS50293">
    <property type="entry name" value="TPR_REGION"/>
    <property type="match status" value="1"/>
</dbReference>
<gene>
    <name evidence="5" type="ORF">AAG747_20695</name>
</gene>
<keyword evidence="4" id="KW-0472">Membrane</keyword>
<dbReference type="PROSITE" id="PS50005">
    <property type="entry name" value="TPR"/>
    <property type="match status" value="3"/>
</dbReference>
<feature type="transmembrane region" description="Helical" evidence="4">
    <location>
        <begin position="346"/>
        <end position="368"/>
    </location>
</feature>
<dbReference type="Pfam" id="PF13181">
    <property type="entry name" value="TPR_8"/>
    <property type="match status" value="1"/>
</dbReference>
<reference evidence="5 6" key="1">
    <citation type="submission" date="2024-04" db="EMBL/GenBank/DDBJ databases">
        <title>Novel genus in family Flammeovirgaceae.</title>
        <authorList>
            <person name="Nguyen T.H."/>
            <person name="Vuong T.Q."/>
            <person name="Le H."/>
            <person name="Kim S.-G."/>
        </authorList>
    </citation>
    <scope>NUCLEOTIDE SEQUENCE [LARGE SCALE GENOMIC DNA]</scope>
    <source>
        <strain evidence="5 6">JCM 23209</strain>
    </source>
</reference>
<dbReference type="PANTHER" id="PTHR44943">
    <property type="entry name" value="CELLULOSE SYNTHASE OPERON PROTEIN C"/>
    <property type="match status" value="1"/>
</dbReference>
<dbReference type="InterPro" id="IPR011990">
    <property type="entry name" value="TPR-like_helical_dom_sf"/>
</dbReference>
<keyword evidence="6" id="KW-1185">Reference proteome</keyword>
<feature type="repeat" description="TPR" evidence="3">
    <location>
        <begin position="37"/>
        <end position="70"/>
    </location>
</feature>
<organism evidence="5 6">
    <name type="scientific">Rapidithrix thailandica</name>
    <dbReference type="NCBI Taxonomy" id="413964"/>
    <lineage>
        <taxon>Bacteria</taxon>
        <taxon>Pseudomonadati</taxon>
        <taxon>Bacteroidota</taxon>
        <taxon>Cytophagia</taxon>
        <taxon>Cytophagales</taxon>
        <taxon>Flammeovirgaceae</taxon>
        <taxon>Rapidithrix</taxon>
    </lineage>
</organism>
<keyword evidence="4" id="KW-1133">Transmembrane helix</keyword>
<dbReference type="SMART" id="SM00028">
    <property type="entry name" value="TPR"/>
    <property type="match status" value="6"/>
</dbReference>
<dbReference type="RefSeq" id="WP_346823131.1">
    <property type="nucleotide sequence ID" value="NZ_JBDKWZ010000013.1"/>
</dbReference>
<comment type="caution">
    <text evidence="5">The sequence shown here is derived from an EMBL/GenBank/DDBJ whole genome shotgun (WGS) entry which is preliminary data.</text>
</comment>
<keyword evidence="4" id="KW-0812">Transmembrane</keyword>
<dbReference type="InterPro" id="IPR019734">
    <property type="entry name" value="TPR_rpt"/>
</dbReference>
<keyword evidence="2 3" id="KW-0802">TPR repeat</keyword>
<evidence type="ECO:0000256" key="3">
    <source>
        <dbReference type="PROSITE-ProRule" id="PRU00339"/>
    </source>
</evidence>
<dbReference type="InterPro" id="IPR051685">
    <property type="entry name" value="Ycf3/AcsC/BcsC/TPR_MFPF"/>
</dbReference>
<feature type="repeat" description="TPR" evidence="3">
    <location>
        <begin position="173"/>
        <end position="206"/>
    </location>
</feature>
<evidence type="ECO:0000256" key="4">
    <source>
        <dbReference type="SAM" id="Phobius"/>
    </source>
</evidence>
<feature type="repeat" description="TPR" evidence="3">
    <location>
        <begin position="3"/>
        <end position="36"/>
    </location>
</feature>
<dbReference type="AlphaFoldDB" id="A0AAW9RZM7"/>
<keyword evidence="1" id="KW-0677">Repeat</keyword>
<dbReference type="Pfam" id="PF00515">
    <property type="entry name" value="TPR_1"/>
    <property type="match status" value="1"/>
</dbReference>
<evidence type="ECO:0000256" key="1">
    <source>
        <dbReference type="ARBA" id="ARBA00022737"/>
    </source>
</evidence>
<protein>
    <submittedName>
        <fullName evidence="5">Tetratricopeptide repeat protein</fullName>
    </submittedName>
</protein>
<feature type="transmembrane region" description="Helical" evidence="4">
    <location>
        <begin position="315"/>
        <end position="334"/>
    </location>
</feature>
<feature type="transmembrane region" description="Helical" evidence="4">
    <location>
        <begin position="380"/>
        <end position="402"/>
    </location>
</feature>
<evidence type="ECO:0000256" key="2">
    <source>
        <dbReference type="ARBA" id="ARBA00022803"/>
    </source>
</evidence>
<sequence>METESILQRAAILFNQGRYQDAAEEAKKALSFQPDHPEALNILAQCHLQAEEPEEAEKVIDTALQIDPTDTTALYLKAAILFQRNKHTKAIKFIDSALSYYPMSADCYGLKAAIFHDLAKFEDALAAANKGLEFDASHLQCLNQRAQALNKLGDAEASQETLKDALSEDPENAFTHTNIGFALLENGQHQEAMKYFREALRLDPNSEMARGGMLHAIKASNLFYRWWLKYVFWLSKMSPKMRIFVIFGGFLMYKFIGSIKASLGVFEPLATLFIWTYLVIAISTWIIQPVSNLFLRFHPFGKFVLSEEEKKYSRYTLVTACLSLVGVALMLSMGTESVESIQWWNMGLYCTCYGVIFMIVSSAVGSVASKKGKRNVKLAGFLFIGWACMVLFLGIFLPVLALKMFNYSAWGFLGFQFYANSQH</sequence>
<accession>A0AAW9RZM7</accession>
<dbReference type="Pfam" id="PF14559">
    <property type="entry name" value="TPR_19"/>
    <property type="match status" value="1"/>
</dbReference>